<evidence type="ECO:0000256" key="2">
    <source>
        <dbReference type="ARBA" id="ARBA00022448"/>
    </source>
</evidence>
<feature type="transmembrane region" description="Helical" evidence="8">
    <location>
        <begin position="176"/>
        <end position="198"/>
    </location>
</feature>
<feature type="transmembrane region" description="Helical" evidence="8">
    <location>
        <begin position="260"/>
        <end position="277"/>
    </location>
</feature>
<evidence type="ECO:0000256" key="7">
    <source>
        <dbReference type="ARBA" id="ARBA00023136"/>
    </source>
</evidence>
<proteinExistence type="predicted"/>
<keyword evidence="3" id="KW-1003">Cell membrane</keyword>
<evidence type="ECO:0000313" key="9">
    <source>
        <dbReference type="EMBL" id="CAB4928076.1"/>
    </source>
</evidence>
<gene>
    <name evidence="9" type="ORF">UFOPK3773_00077</name>
</gene>
<feature type="transmembrane region" description="Helical" evidence="8">
    <location>
        <begin position="30"/>
        <end position="51"/>
    </location>
</feature>
<feature type="transmembrane region" description="Helical" evidence="8">
    <location>
        <begin position="227"/>
        <end position="248"/>
    </location>
</feature>
<accession>A0A6J7IC28</accession>
<keyword evidence="2" id="KW-0813">Transport</keyword>
<dbReference type="PANTHER" id="PTHR32196:SF21">
    <property type="entry name" value="ABC TRANSPORTER PERMEASE PROTEIN YPHD-RELATED"/>
    <property type="match status" value="1"/>
</dbReference>
<sequence length="329" mass="34252">MSTTTPGAPAMVSETKVNPVKRMLNSDRPYTVFVALIVLIAFFSVLSPVFFSTANFANIGRQTTLVTIIAVGMTFVIISSEIDLSVASILKLSGVCAALFMENFSDNWVLGALVGLAVGTFIGLVNGLLTTRLGIPSFLVTLGMLGVAKGIAFVITDTAPVLIDNTAFFKVFYEGSILGLPAPIIWTAVLVTIGGILLHFSTFGRKVYATGGNAVAARYSGINTSRVKIYCFMLSGVLAGLGGLIFAAQAHAARPDFADGLELDVIAAVILGGTSLFGGRGTIIGTLIGSLIIGVLNNGLVIIGVSSSWQIAVKGLIIILAVAFSARRK</sequence>
<evidence type="ECO:0000256" key="6">
    <source>
        <dbReference type="ARBA" id="ARBA00022989"/>
    </source>
</evidence>
<comment type="subcellular location">
    <subcellularLocation>
        <location evidence="1">Cell membrane</location>
        <topology evidence="1">Multi-pass membrane protein</topology>
    </subcellularLocation>
</comment>
<dbReference type="AlphaFoldDB" id="A0A6J7IC28"/>
<evidence type="ECO:0000256" key="3">
    <source>
        <dbReference type="ARBA" id="ARBA00022475"/>
    </source>
</evidence>
<dbReference type="InterPro" id="IPR001851">
    <property type="entry name" value="ABC_transp_permease"/>
</dbReference>
<feature type="transmembrane region" description="Helical" evidence="8">
    <location>
        <begin position="309"/>
        <end position="326"/>
    </location>
</feature>
<keyword evidence="4" id="KW-0997">Cell inner membrane</keyword>
<dbReference type="CDD" id="cd06579">
    <property type="entry name" value="TM_PBP1_transp_AraH_like"/>
    <property type="match status" value="1"/>
</dbReference>
<evidence type="ECO:0000256" key="8">
    <source>
        <dbReference type="SAM" id="Phobius"/>
    </source>
</evidence>
<dbReference type="PANTHER" id="PTHR32196">
    <property type="entry name" value="ABC TRANSPORTER PERMEASE PROTEIN YPHD-RELATED-RELATED"/>
    <property type="match status" value="1"/>
</dbReference>
<protein>
    <submittedName>
        <fullName evidence="9">Unannotated protein</fullName>
    </submittedName>
</protein>
<evidence type="ECO:0000256" key="5">
    <source>
        <dbReference type="ARBA" id="ARBA00022692"/>
    </source>
</evidence>
<dbReference type="GO" id="GO:0005886">
    <property type="term" value="C:plasma membrane"/>
    <property type="evidence" value="ECO:0007669"/>
    <property type="project" value="UniProtKB-SubCell"/>
</dbReference>
<organism evidence="9">
    <name type="scientific">freshwater metagenome</name>
    <dbReference type="NCBI Taxonomy" id="449393"/>
    <lineage>
        <taxon>unclassified sequences</taxon>
        <taxon>metagenomes</taxon>
        <taxon>ecological metagenomes</taxon>
    </lineage>
</organism>
<feature type="transmembrane region" description="Helical" evidence="8">
    <location>
        <begin position="63"/>
        <end position="82"/>
    </location>
</feature>
<evidence type="ECO:0000256" key="1">
    <source>
        <dbReference type="ARBA" id="ARBA00004651"/>
    </source>
</evidence>
<name>A0A6J7IC28_9ZZZZ</name>
<feature type="transmembrane region" description="Helical" evidence="8">
    <location>
        <begin position="284"/>
        <end position="303"/>
    </location>
</feature>
<dbReference type="EMBL" id="CAFBNF010000003">
    <property type="protein sequence ID" value="CAB4928076.1"/>
    <property type="molecule type" value="Genomic_DNA"/>
</dbReference>
<feature type="transmembrane region" description="Helical" evidence="8">
    <location>
        <begin position="136"/>
        <end position="156"/>
    </location>
</feature>
<dbReference type="Pfam" id="PF02653">
    <property type="entry name" value="BPD_transp_2"/>
    <property type="match status" value="1"/>
</dbReference>
<keyword evidence="5 8" id="KW-0812">Transmembrane</keyword>
<evidence type="ECO:0000256" key="4">
    <source>
        <dbReference type="ARBA" id="ARBA00022519"/>
    </source>
</evidence>
<keyword evidence="6 8" id="KW-1133">Transmembrane helix</keyword>
<dbReference type="GO" id="GO:0022857">
    <property type="term" value="F:transmembrane transporter activity"/>
    <property type="evidence" value="ECO:0007669"/>
    <property type="project" value="InterPro"/>
</dbReference>
<keyword evidence="7 8" id="KW-0472">Membrane</keyword>
<reference evidence="9" key="1">
    <citation type="submission" date="2020-05" db="EMBL/GenBank/DDBJ databases">
        <authorList>
            <person name="Chiriac C."/>
            <person name="Salcher M."/>
            <person name="Ghai R."/>
            <person name="Kavagutti S V."/>
        </authorList>
    </citation>
    <scope>NUCLEOTIDE SEQUENCE</scope>
</reference>
<feature type="transmembrane region" description="Helical" evidence="8">
    <location>
        <begin position="108"/>
        <end position="129"/>
    </location>
</feature>